<keyword evidence="3" id="KW-1185">Reference proteome</keyword>
<feature type="region of interest" description="Disordered" evidence="1">
    <location>
        <begin position="45"/>
        <end position="74"/>
    </location>
</feature>
<sequence>MSSEDSNRGAKGSSMTFGSGLSGMIAAYISARAVEDDAAHNDNWHAQQAFRPKSRGRARKWLDSRRRGGTAVVS</sequence>
<organism evidence="2 3">
    <name type="scientific">Arthrobacter bambusae</name>
    <dbReference type="NCBI Taxonomy" id="1338426"/>
    <lineage>
        <taxon>Bacteria</taxon>
        <taxon>Bacillati</taxon>
        <taxon>Actinomycetota</taxon>
        <taxon>Actinomycetes</taxon>
        <taxon>Micrococcales</taxon>
        <taxon>Micrococcaceae</taxon>
        <taxon>Arthrobacter</taxon>
    </lineage>
</organism>
<dbReference type="RefSeq" id="WP_354226287.1">
    <property type="nucleotide sequence ID" value="NZ_JBEPSN010000001.1"/>
</dbReference>
<gene>
    <name evidence="2" type="ORF">ABIE37_000434</name>
</gene>
<evidence type="ECO:0000256" key="1">
    <source>
        <dbReference type="SAM" id="MobiDB-lite"/>
    </source>
</evidence>
<evidence type="ECO:0000313" key="3">
    <source>
        <dbReference type="Proteomes" id="UP001549307"/>
    </source>
</evidence>
<comment type="caution">
    <text evidence="2">The sequence shown here is derived from an EMBL/GenBank/DDBJ whole genome shotgun (WGS) entry which is preliminary data.</text>
</comment>
<protein>
    <submittedName>
        <fullName evidence="2">Uncharacterized protein</fullName>
    </submittedName>
</protein>
<reference evidence="2 3" key="1">
    <citation type="submission" date="2024-06" db="EMBL/GenBank/DDBJ databases">
        <title>Sorghum-associated microbial communities from plants grown in Nebraska, USA.</title>
        <authorList>
            <person name="Schachtman D."/>
        </authorList>
    </citation>
    <scope>NUCLEOTIDE SEQUENCE [LARGE SCALE GENOMIC DNA]</scope>
    <source>
        <strain evidence="2 3">3552</strain>
    </source>
</reference>
<evidence type="ECO:0000313" key="2">
    <source>
        <dbReference type="EMBL" id="MET4538679.1"/>
    </source>
</evidence>
<name>A0ABV2P205_9MICC</name>
<dbReference type="Proteomes" id="UP001549307">
    <property type="component" value="Unassembled WGS sequence"/>
</dbReference>
<dbReference type="GeneID" id="92751403"/>
<accession>A0ABV2P205</accession>
<dbReference type="EMBL" id="JBEPSN010000001">
    <property type="protein sequence ID" value="MET4538679.1"/>
    <property type="molecule type" value="Genomic_DNA"/>
</dbReference>
<proteinExistence type="predicted"/>